<protein>
    <recommendedName>
        <fullName evidence="6">Small-conductance mechanosensitive channel</fullName>
    </recommendedName>
</protein>
<keyword evidence="4 6" id="KW-1133">Transmembrane helix</keyword>
<feature type="region of interest" description="Disordered" evidence="7">
    <location>
        <begin position="182"/>
        <end position="205"/>
    </location>
</feature>
<dbReference type="Pfam" id="PF00924">
    <property type="entry name" value="MS_channel_2nd"/>
    <property type="match status" value="1"/>
</dbReference>
<keyword evidence="6" id="KW-1003">Cell membrane</keyword>
<dbReference type="Gene3D" id="1.10.287.1260">
    <property type="match status" value="1"/>
</dbReference>
<dbReference type="Gene3D" id="2.30.30.60">
    <property type="match status" value="1"/>
</dbReference>
<keyword evidence="6" id="KW-0407">Ion channel</keyword>
<dbReference type="InterPro" id="IPR023408">
    <property type="entry name" value="MscS_beta-dom_sf"/>
</dbReference>
<dbReference type="InterPro" id="IPR010920">
    <property type="entry name" value="LSM_dom_sf"/>
</dbReference>
<keyword evidence="3 6" id="KW-0812">Transmembrane</keyword>
<comment type="caution">
    <text evidence="6">Lacks conserved residue(s) required for the propagation of feature annotation.</text>
</comment>
<evidence type="ECO:0000256" key="2">
    <source>
        <dbReference type="ARBA" id="ARBA00008017"/>
    </source>
</evidence>
<evidence type="ECO:0000313" key="9">
    <source>
        <dbReference type="EMBL" id="QMT41190.1"/>
    </source>
</evidence>
<feature type="domain" description="Mechanosensitive ion channel MscS" evidence="8">
    <location>
        <begin position="119"/>
        <end position="182"/>
    </location>
</feature>
<keyword evidence="6" id="KW-0406">Ion transport</keyword>
<sequence>MMLSSSFVSLGHYGQMVSAANELMRGFWAHTPYLMMALLLFFAFWLLAQLFKWFVGRLLGKRLAARPNVLLLLKRIGGTGILLIGFLCALVVAVPGFTPGQLISTLGIGSVAVGFAFKDILQNLLSGILLLVNEPFRIGDNITSNGFTGVVEDVQIRATTLRGEDGSRIVIPNAQLFTAPITVHTGRPPQPSASQTTDSHSEETL</sequence>
<dbReference type="InterPro" id="IPR011014">
    <property type="entry name" value="MscS_channel_TM-2"/>
</dbReference>
<evidence type="ECO:0000313" key="10">
    <source>
        <dbReference type="Proteomes" id="UP000514752"/>
    </source>
</evidence>
<reference evidence="9 10" key="1">
    <citation type="submission" date="2020-07" db="EMBL/GenBank/DDBJ databases">
        <title>Genomic diversity of species in the Neisseriaceae family.</title>
        <authorList>
            <person name="Vincent A.T."/>
            <person name="Bernet E."/>
            <person name="Veyrier F.J."/>
        </authorList>
    </citation>
    <scope>NUCLEOTIDE SEQUENCE [LARGE SCALE GENOMIC DNA]</scope>
    <source>
        <strain evidence="9 10">DSM 22244</strain>
    </source>
</reference>
<dbReference type="EMBL" id="CP059567">
    <property type="protein sequence ID" value="QMT41190.1"/>
    <property type="molecule type" value="Genomic_DNA"/>
</dbReference>
<evidence type="ECO:0000256" key="4">
    <source>
        <dbReference type="ARBA" id="ARBA00022989"/>
    </source>
</evidence>
<dbReference type="GO" id="GO:0005886">
    <property type="term" value="C:plasma membrane"/>
    <property type="evidence" value="ECO:0007669"/>
    <property type="project" value="UniProtKB-SubCell"/>
</dbReference>
<dbReference type="InterPro" id="IPR006685">
    <property type="entry name" value="MscS_channel_2nd"/>
</dbReference>
<dbReference type="RefSeq" id="WP_182122742.1">
    <property type="nucleotide sequence ID" value="NZ_CP059567.1"/>
</dbReference>
<dbReference type="SUPFAM" id="SSF82861">
    <property type="entry name" value="Mechanosensitive channel protein MscS (YggB), transmembrane region"/>
    <property type="match status" value="1"/>
</dbReference>
<keyword evidence="6" id="KW-0997">Cell inner membrane</keyword>
<gene>
    <name evidence="9" type="ORF">H3L94_03960</name>
</gene>
<keyword evidence="5 6" id="KW-0472">Membrane</keyword>
<organism evidence="9 10">
    <name type="scientific">Neisseria shayeganii</name>
    <dbReference type="NCBI Taxonomy" id="607712"/>
    <lineage>
        <taxon>Bacteria</taxon>
        <taxon>Pseudomonadati</taxon>
        <taxon>Pseudomonadota</taxon>
        <taxon>Betaproteobacteria</taxon>
        <taxon>Neisseriales</taxon>
        <taxon>Neisseriaceae</taxon>
        <taxon>Neisseria</taxon>
    </lineage>
</organism>
<dbReference type="InterPro" id="IPR045275">
    <property type="entry name" value="MscS_archaea/bacteria_type"/>
</dbReference>
<comment type="similarity">
    <text evidence="2 6">Belongs to the MscS (TC 1.A.23) family.</text>
</comment>
<comment type="subunit">
    <text evidence="6">Homoheptamer.</text>
</comment>
<dbReference type="Proteomes" id="UP000514752">
    <property type="component" value="Chromosome"/>
</dbReference>
<dbReference type="GO" id="GO:0008381">
    <property type="term" value="F:mechanosensitive monoatomic ion channel activity"/>
    <property type="evidence" value="ECO:0007669"/>
    <property type="project" value="InterPro"/>
</dbReference>
<feature type="transmembrane region" description="Helical" evidence="6">
    <location>
        <begin position="76"/>
        <end position="96"/>
    </location>
</feature>
<dbReference type="SUPFAM" id="SSF50182">
    <property type="entry name" value="Sm-like ribonucleoproteins"/>
    <property type="match status" value="1"/>
</dbReference>
<dbReference type="AlphaFoldDB" id="A0A7D7SQM9"/>
<dbReference type="PANTHER" id="PTHR30221">
    <property type="entry name" value="SMALL-CONDUCTANCE MECHANOSENSITIVE CHANNEL"/>
    <property type="match status" value="1"/>
</dbReference>
<comment type="subcellular location">
    <subcellularLocation>
        <location evidence="6">Cell inner membrane</location>
        <topology evidence="6">Multi-pass membrane protein</topology>
    </subcellularLocation>
    <subcellularLocation>
        <location evidence="1">Membrane</location>
        <topology evidence="1">Multi-pass membrane protein</topology>
    </subcellularLocation>
</comment>
<evidence type="ECO:0000256" key="7">
    <source>
        <dbReference type="SAM" id="MobiDB-lite"/>
    </source>
</evidence>
<evidence type="ECO:0000256" key="5">
    <source>
        <dbReference type="ARBA" id="ARBA00023136"/>
    </source>
</evidence>
<dbReference type="KEGG" id="nsg:H3L94_03960"/>
<evidence type="ECO:0000256" key="6">
    <source>
        <dbReference type="RuleBase" id="RU369025"/>
    </source>
</evidence>
<dbReference type="PANTHER" id="PTHR30221:SF1">
    <property type="entry name" value="SMALL-CONDUCTANCE MECHANOSENSITIVE CHANNEL"/>
    <property type="match status" value="1"/>
</dbReference>
<feature type="transmembrane region" description="Helical" evidence="6">
    <location>
        <begin position="35"/>
        <end position="55"/>
    </location>
</feature>
<evidence type="ECO:0000259" key="8">
    <source>
        <dbReference type="Pfam" id="PF00924"/>
    </source>
</evidence>
<accession>A0A7D7SQM9</accession>
<keyword evidence="6" id="KW-0813">Transport</keyword>
<comment type="function">
    <text evidence="6">Mechanosensitive channel that participates in the regulation of osmotic pressure changes within the cell, opening in response to stretch forces in the membrane lipid bilayer, without the need for other proteins. Contributes to normal resistance to hypoosmotic shock. Forms an ion channel of 1.0 nanosiemens conductance with a slight preference for anions.</text>
</comment>
<proteinExistence type="inferred from homology"/>
<name>A0A7D7SQM9_9NEIS</name>
<evidence type="ECO:0000256" key="3">
    <source>
        <dbReference type="ARBA" id="ARBA00022692"/>
    </source>
</evidence>
<evidence type="ECO:0000256" key="1">
    <source>
        <dbReference type="ARBA" id="ARBA00004141"/>
    </source>
</evidence>